<evidence type="ECO:0000313" key="1">
    <source>
        <dbReference type="EMBL" id="CAI2360678.1"/>
    </source>
</evidence>
<name>A0AAD1U2A6_EUPCR</name>
<evidence type="ECO:0000313" key="2">
    <source>
        <dbReference type="Proteomes" id="UP001295684"/>
    </source>
</evidence>
<keyword evidence="2" id="KW-1185">Reference proteome</keyword>
<accession>A0AAD1U2A6</accession>
<sequence>MEVDLGSQQKQKESLQESIKQFEIFQKEKDLLKWDTSKRSQERYRKKRKMMKKPVINHKVINSPFSELQDIPQKETNSTFRRENIRNIHFSKFNQESIKNSDKFSKYMRSKFGLGNLRQKALQDVQQIREGMRENHGNVGLSLHQNSPSLHTKKASFKRTLENFGHRSNSIGICDQQANNISIFNSPKKRENITDTMASSNQFFSTRSLSLFQESYASNKKISVPKSLKKSSKFRERRNKLAKIPAKLLKKLEIKAKMRNLQNSLVNSTGAMTYNSNFKLQQSVIISQTPKKKEFPLLSNTNSIENMQIPDLCNLKPQNSPLKLTSKISQNPISKLPKNPEISTYKLSTYITSEPTPKLKFPSYLSVDVMSKFVSKLLRNKDLPQFAHRVPK</sequence>
<comment type="caution">
    <text evidence="1">The sequence shown here is derived from an EMBL/GenBank/DDBJ whole genome shotgun (WGS) entry which is preliminary data.</text>
</comment>
<organism evidence="1 2">
    <name type="scientific">Euplotes crassus</name>
    <dbReference type="NCBI Taxonomy" id="5936"/>
    <lineage>
        <taxon>Eukaryota</taxon>
        <taxon>Sar</taxon>
        <taxon>Alveolata</taxon>
        <taxon>Ciliophora</taxon>
        <taxon>Intramacronucleata</taxon>
        <taxon>Spirotrichea</taxon>
        <taxon>Hypotrichia</taxon>
        <taxon>Euplotida</taxon>
        <taxon>Euplotidae</taxon>
        <taxon>Moneuplotes</taxon>
    </lineage>
</organism>
<reference evidence="1" key="1">
    <citation type="submission" date="2023-07" db="EMBL/GenBank/DDBJ databases">
        <authorList>
            <consortium name="AG Swart"/>
            <person name="Singh M."/>
            <person name="Singh A."/>
            <person name="Seah K."/>
            <person name="Emmerich C."/>
        </authorList>
    </citation>
    <scope>NUCLEOTIDE SEQUENCE</scope>
    <source>
        <strain evidence="1">DP1</strain>
    </source>
</reference>
<protein>
    <submittedName>
        <fullName evidence="1">Uncharacterized protein</fullName>
    </submittedName>
</protein>
<dbReference type="Proteomes" id="UP001295684">
    <property type="component" value="Unassembled WGS sequence"/>
</dbReference>
<dbReference type="AlphaFoldDB" id="A0AAD1U2A6"/>
<gene>
    <name evidence="1" type="ORF">ECRASSUSDP1_LOCUS1982</name>
</gene>
<proteinExistence type="predicted"/>
<dbReference type="EMBL" id="CAMPGE010001874">
    <property type="protein sequence ID" value="CAI2360678.1"/>
    <property type="molecule type" value="Genomic_DNA"/>
</dbReference>